<keyword evidence="2" id="KW-1185">Reference proteome</keyword>
<reference evidence="1" key="1">
    <citation type="submission" date="2023-03" db="EMBL/GenBank/DDBJ databases">
        <authorList>
            <person name="Cremers G."/>
            <person name="Picone N."/>
        </authorList>
    </citation>
    <scope>NUCLEOTIDE SEQUENCE</scope>
    <source>
        <strain evidence="1">Sample_alias</strain>
    </source>
</reference>
<name>A0ABN8XE19_9BACT</name>
<sequence length="24" mass="2358">MDKVGGELVSGVLLDIGDAGEEPG</sequence>
<gene>
    <name evidence="1" type="ORF">MFUM_0827</name>
</gene>
<proteinExistence type="predicted"/>
<dbReference type="EMBL" id="OX458932">
    <property type="protein sequence ID" value="CAI9085207.1"/>
    <property type="molecule type" value="Genomic_DNA"/>
</dbReference>
<protein>
    <submittedName>
        <fullName evidence="1">Uncharacterized protein</fullName>
    </submittedName>
</protein>
<evidence type="ECO:0000313" key="2">
    <source>
        <dbReference type="Proteomes" id="UP001161497"/>
    </source>
</evidence>
<accession>A0ABN8XE19</accession>
<dbReference type="Proteomes" id="UP001161497">
    <property type="component" value="Chromosome"/>
</dbReference>
<evidence type="ECO:0000313" key="1">
    <source>
        <dbReference type="EMBL" id="CAI9085207.1"/>
    </source>
</evidence>
<organism evidence="1 2">
    <name type="scientific">Candidatus Methylacidiphilum fumarolicum</name>
    <dbReference type="NCBI Taxonomy" id="591154"/>
    <lineage>
        <taxon>Bacteria</taxon>
        <taxon>Pseudomonadati</taxon>
        <taxon>Verrucomicrobiota</taxon>
        <taxon>Methylacidiphilae</taxon>
        <taxon>Methylacidiphilales</taxon>
        <taxon>Methylacidiphilaceae</taxon>
        <taxon>Methylacidiphilum (ex Ratnadevi et al. 2023)</taxon>
    </lineage>
</organism>